<accession>A0ABX1CL84</accession>
<evidence type="ECO:0000313" key="2">
    <source>
        <dbReference type="EMBL" id="NJQ17887.1"/>
    </source>
</evidence>
<evidence type="ECO:0000313" key="3">
    <source>
        <dbReference type="Proteomes" id="UP000727056"/>
    </source>
</evidence>
<feature type="signal peptide" evidence="1">
    <location>
        <begin position="1"/>
        <end position="31"/>
    </location>
</feature>
<evidence type="ECO:0000256" key="1">
    <source>
        <dbReference type="SAM" id="SignalP"/>
    </source>
</evidence>
<keyword evidence="1" id="KW-0732">Signal</keyword>
<dbReference type="InterPro" id="IPR017850">
    <property type="entry name" value="Alkaline_phosphatase_core_sf"/>
</dbReference>
<name>A0ABX1CL84_9ACTN</name>
<dbReference type="Gene3D" id="3.40.720.10">
    <property type="entry name" value="Alkaline Phosphatase, subunit A"/>
    <property type="match status" value="1"/>
</dbReference>
<protein>
    <recommendedName>
        <fullName evidence="4">Alkaline phosphatase</fullName>
    </recommendedName>
</protein>
<organism evidence="2 3">
    <name type="scientific">Streptomyces bohaiensis</name>
    <dbReference type="NCBI Taxonomy" id="1431344"/>
    <lineage>
        <taxon>Bacteria</taxon>
        <taxon>Bacillati</taxon>
        <taxon>Actinomycetota</taxon>
        <taxon>Actinomycetes</taxon>
        <taxon>Kitasatosporales</taxon>
        <taxon>Streptomycetaceae</taxon>
        <taxon>Streptomyces</taxon>
    </lineage>
</organism>
<gene>
    <name evidence="2" type="ORF">HCN52_23880</name>
</gene>
<proteinExistence type="predicted"/>
<evidence type="ECO:0008006" key="4">
    <source>
        <dbReference type="Google" id="ProtNLM"/>
    </source>
</evidence>
<feature type="chain" id="PRO_5046796505" description="Alkaline phosphatase" evidence="1">
    <location>
        <begin position="32"/>
        <end position="140"/>
    </location>
</feature>
<dbReference type="Proteomes" id="UP000727056">
    <property type="component" value="Unassembled WGS sequence"/>
</dbReference>
<reference evidence="2 3" key="1">
    <citation type="submission" date="2020-03" db="EMBL/GenBank/DDBJ databases">
        <title>Draft genome of Streptomyces sp. ventii, isolated from the Axial Seamount in the Pacific Ocean, and resequencing of the two type strains Streptomyces lonarensis strain NCL 716 and Streptomyces bohaiensis strain 11A07.</title>
        <authorList>
            <person name="Loughran R.M."/>
            <person name="Pfannmuller K.M."/>
            <person name="Wasson B.J."/>
            <person name="Deadmond M.C."/>
            <person name="Paddock B.E."/>
            <person name="Koyack M.J."/>
            <person name="Gallegos D.A."/>
            <person name="Mitchell E.A."/>
            <person name="Ushijima B."/>
            <person name="Saw J.H."/>
            <person name="Mcphail K.L."/>
            <person name="Videau P."/>
        </authorList>
    </citation>
    <scope>NUCLEOTIDE SEQUENCE [LARGE SCALE GENOMIC DNA]</scope>
    <source>
        <strain evidence="2 3">11A07</strain>
    </source>
</reference>
<comment type="caution">
    <text evidence="2">The sequence shown here is derived from an EMBL/GenBank/DDBJ whole genome shotgun (WGS) entry which is preliminary data.</text>
</comment>
<dbReference type="EMBL" id="JAAVJC010000457">
    <property type="protein sequence ID" value="NJQ17887.1"/>
    <property type="molecule type" value="Genomic_DNA"/>
</dbReference>
<sequence length="140" mass="14556">MHLTWTGRLAAGTATAALALTLAAPASLADAAPTAAPAADQPRDGAAPADFGPKNVIFLIGDGMGFNQVDTASLYEHGVSYHQVDVEPGARDVVRQQGKATQVYQHFPVGVAAATYQHGAGYDPAVEWGAFRGPMQNRPD</sequence>
<dbReference type="SUPFAM" id="SSF53649">
    <property type="entry name" value="Alkaline phosphatase-like"/>
    <property type="match status" value="1"/>
</dbReference>
<keyword evidence="3" id="KW-1185">Reference proteome</keyword>
<dbReference type="RefSeq" id="WP_209314932.1">
    <property type="nucleotide sequence ID" value="NZ_JAAVJC010000457.1"/>
</dbReference>
<feature type="non-terminal residue" evidence="2">
    <location>
        <position position="140"/>
    </location>
</feature>